<sequence>MSVNVQISQSLPTLENGSQGEDVRYLQRILNCLEYGSVATDGKFGPQTENAVKQFQGNYPPLAVDGIVGQQTWWQIIRAFADSSLCNK</sequence>
<reference evidence="2" key="2">
    <citation type="submission" date="2019-11" db="EMBL/GenBank/DDBJ databases">
        <title>Improved Assembly of Tolypothrix boutellei genome.</title>
        <authorList>
            <person name="Sarangi A.N."/>
            <person name="Mukherjee M."/>
            <person name="Ghosh S."/>
            <person name="Singh D."/>
            <person name="Das A."/>
            <person name="Kant S."/>
            <person name="Prusty A."/>
            <person name="Tripathy S."/>
        </authorList>
    </citation>
    <scope>NUCLEOTIDE SEQUENCE</scope>
    <source>
        <strain evidence="2">VB521301</strain>
    </source>
</reference>
<dbReference type="SUPFAM" id="SSF47090">
    <property type="entry name" value="PGBD-like"/>
    <property type="match status" value="1"/>
</dbReference>
<organism evidence="2 3">
    <name type="scientific">Tolypothrix bouteillei VB521301</name>
    <dbReference type="NCBI Taxonomy" id="1479485"/>
    <lineage>
        <taxon>Bacteria</taxon>
        <taxon>Bacillati</taxon>
        <taxon>Cyanobacteriota</taxon>
        <taxon>Cyanophyceae</taxon>
        <taxon>Nostocales</taxon>
        <taxon>Tolypothrichaceae</taxon>
        <taxon>Tolypothrix</taxon>
    </lineage>
</organism>
<dbReference type="Gene3D" id="1.10.101.10">
    <property type="entry name" value="PGBD-like superfamily/PGBD"/>
    <property type="match status" value="1"/>
</dbReference>
<evidence type="ECO:0000313" key="2">
    <source>
        <dbReference type="EMBL" id="KAF3889222.1"/>
    </source>
</evidence>
<proteinExistence type="predicted"/>
<gene>
    <name evidence="2" type="ORF">DA73_0400029885</name>
</gene>
<dbReference type="Pfam" id="PF01471">
    <property type="entry name" value="PG_binding_1"/>
    <property type="match status" value="1"/>
</dbReference>
<dbReference type="InterPro" id="IPR036366">
    <property type="entry name" value="PGBDSf"/>
</dbReference>
<dbReference type="EMBL" id="JHEG04000001">
    <property type="protein sequence ID" value="KAF3889222.1"/>
    <property type="molecule type" value="Genomic_DNA"/>
</dbReference>
<protein>
    <submittedName>
        <fullName evidence="2">Peptidoglycan-binding protein</fullName>
    </submittedName>
</protein>
<dbReference type="InterPro" id="IPR036365">
    <property type="entry name" value="PGBD-like_sf"/>
</dbReference>
<dbReference type="OrthoDB" id="517943at2"/>
<evidence type="ECO:0000313" key="3">
    <source>
        <dbReference type="Proteomes" id="UP000029738"/>
    </source>
</evidence>
<name>A0A8S9TC83_9CYAN</name>
<feature type="domain" description="Peptidoglycan binding-like" evidence="1">
    <location>
        <begin position="19"/>
        <end position="73"/>
    </location>
</feature>
<accession>A0A8S9TC83</accession>
<reference evidence="2" key="1">
    <citation type="journal article" date="2015" name="Genome Announc.">
        <title>Draft Genome Sequence of Tolypothrix boutellei Strain VB521301.</title>
        <authorList>
            <person name="Chandrababunaidu M.M."/>
            <person name="Singh D."/>
            <person name="Sen D."/>
            <person name="Bhan S."/>
            <person name="Das S."/>
            <person name="Gupta A."/>
            <person name="Adhikary S.P."/>
            <person name="Tripathy S."/>
        </authorList>
    </citation>
    <scope>NUCLEOTIDE SEQUENCE</scope>
    <source>
        <strain evidence="2">VB521301</strain>
    </source>
</reference>
<evidence type="ECO:0000259" key="1">
    <source>
        <dbReference type="Pfam" id="PF01471"/>
    </source>
</evidence>
<comment type="caution">
    <text evidence="2">The sequence shown here is derived from an EMBL/GenBank/DDBJ whole genome shotgun (WGS) entry which is preliminary data.</text>
</comment>
<keyword evidence="3" id="KW-1185">Reference proteome</keyword>
<dbReference type="AlphaFoldDB" id="A0A8S9TC83"/>
<dbReference type="InterPro" id="IPR002477">
    <property type="entry name" value="Peptidoglycan-bd-like"/>
</dbReference>
<dbReference type="RefSeq" id="WP_050046726.1">
    <property type="nucleotide sequence ID" value="NZ_JHEG04000001.1"/>
</dbReference>
<dbReference type="Proteomes" id="UP000029738">
    <property type="component" value="Unassembled WGS sequence"/>
</dbReference>